<evidence type="ECO:0000313" key="1">
    <source>
        <dbReference type="EMBL" id="MPM07663.1"/>
    </source>
</evidence>
<protein>
    <submittedName>
        <fullName evidence="1">Uncharacterized protein</fullName>
    </submittedName>
</protein>
<organism evidence="1">
    <name type="scientific">bioreactor metagenome</name>
    <dbReference type="NCBI Taxonomy" id="1076179"/>
    <lineage>
        <taxon>unclassified sequences</taxon>
        <taxon>metagenomes</taxon>
        <taxon>ecological metagenomes</taxon>
    </lineage>
</organism>
<dbReference type="AlphaFoldDB" id="A0A644X052"/>
<name>A0A644X052_9ZZZZ</name>
<sequence>MDSAKPRDRRRRTAFAVRLASKSQSTTCPFEREQKASRLYFYKLVNCAVVSQEESTDEMALGISSREDCRSTPPIS</sequence>
<accession>A0A644X052</accession>
<gene>
    <name evidence="1" type="ORF">SDC9_53970</name>
</gene>
<comment type="caution">
    <text evidence="1">The sequence shown here is derived from an EMBL/GenBank/DDBJ whole genome shotgun (WGS) entry which is preliminary data.</text>
</comment>
<dbReference type="EMBL" id="VSSQ01001362">
    <property type="protein sequence ID" value="MPM07663.1"/>
    <property type="molecule type" value="Genomic_DNA"/>
</dbReference>
<reference evidence="1" key="1">
    <citation type="submission" date="2019-08" db="EMBL/GenBank/DDBJ databases">
        <authorList>
            <person name="Kucharzyk K."/>
            <person name="Murdoch R.W."/>
            <person name="Higgins S."/>
            <person name="Loffler F."/>
        </authorList>
    </citation>
    <scope>NUCLEOTIDE SEQUENCE</scope>
</reference>
<proteinExistence type="predicted"/>